<feature type="compositionally biased region" description="Basic residues" evidence="1">
    <location>
        <begin position="271"/>
        <end position="283"/>
    </location>
</feature>
<protein>
    <submittedName>
        <fullName evidence="4">Uncharacterized protein</fullName>
    </submittedName>
</protein>
<feature type="compositionally biased region" description="Polar residues" evidence="1">
    <location>
        <begin position="48"/>
        <end position="63"/>
    </location>
</feature>
<feature type="compositionally biased region" description="Basic residues" evidence="1">
    <location>
        <begin position="182"/>
        <end position="197"/>
    </location>
</feature>
<keyword evidence="3" id="KW-0732">Signal</keyword>
<accession>A0A9J6GCB5</accession>
<dbReference type="Proteomes" id="UP000821853">
    <property type="component" value="Chromosome 3"/>
</dbReference>
<evidence type="ECO:0000313" key="5">
    <source>
        <dbReference type="Proteomes" id="UP000821853"/>
    </source>
</evidence>
<feature type="chain" id="PRO_5039949507" evidence="3">
    <location>
        <begin position="22"/>
        <end position="489"/>
    </location>
</feature>
<feature type="region of interest" description="Disordered" evidence="1">
    <location>
        <begin position="48"/>
        <end position="74"/>
    </location>
</feature>
<reference evidence="4 5" key="1">
    <citation type="journal article" date="2020" name="Cell">
        <title>Large-Scale Comparative Analyses of Tick Genomes Elucidate Their Genetic Diversity and Vector Capacities.</title>
        <authorList>
            <consortium name="Tick Genome and Microbiome Consortium (TIGMIC)"/>
            <person name="Jia N."/>
            <person name="Wang J."/>
            <person name="Shi W."/>
            <person name="Du L."/>
            <person name="Sun Y."/>
            <person name="Zhan W."/>
            <person name="Jiang J.F."/>
            <person name="Wang Q."/>
            <person name="Zhang B."/>
            <person name="Ji P."/>
            <person name="Bell-Sakyi L."/>
            <person name="Cui X.M."/>
            <person name="Yuan T.T."/>
            <person name="Jiang B.G."/>
            <person name="Yang W.F."/>
            <person name="Lam T.T."/>
            <person name="Chang Q.C."/>
            <person name="Ding S.J."/>
            <person name="Wang X.J."/>
            <person name="Zhu J.G."/>
            <person name="Ruan X.D."/>
            <person name="Zhao L."/>
            <person name="Wei J.T."/>
            <person name="Ye R.Z."/>
            <person name="Que T.C."/>
            <person name="Du C.H."/>
            <person name="Zhou Y.H."/>
            <person name="Cheng J.X."/>
            <person name="Dai P.F."/>
            <person name="Guo W.B."/>
            <person name="Han X.H."/>
            <person name="Huang E.J."/>
            <person name="Li L.F."/>
            <person name="Wei W."/>
            <person name="Gao Y.C."/>
            <person name="Liu J.Z."/>
            <person name="Shao H.Z."/>
            <person name="Wang X."/>
            <person name="Wang C.C."/>
            <person name="Yang T.C."/>
            <person name="Huo Q.B."/>
            <person name="Li W."/>
            <person name="Chen H.Y."/>
            <person name="Chen S.E."/>
            <person name="Zhou L.G."/>
            <person name="Ni X.B."/>
            <person name="Tian J.H."/>
            <person name="Sheng Y."/>
            <person name="Liu T."/>
            <person name="Pan Y.S."/>
            <person name="Xia L.Y."/>
            <person name="Li J."/>
            <person name="Zhao F."/>
            <person name="Cao W.C."/>
        </authorList>
    </citation>
    <scope>NUCLEOTIDE SEQUENCE [LARGE SCALE GENOMIC DNA]</scope>
    <source>
        <strain evidence="4">HaeL-2018</strain>
    </source>
</reference>
<dbReference type="VEuPathDB" id="VectorBase:HLOH_047443"/>
<evidence type="ECO:0000256" key="1">
    <source>
        <dbReference type="SAM" id="MobiDB-lite"/>
    </source>
</evidence>
<sequence length="489" mass="52085">MIFRYTANALTVSMLSLNGIAVTLGPTSPPPTLRGRFLEMSDTAAVTTRGLSPDAGTTTSTHCSLCGDGSRPRSRRWKRRGLRRASRKMTVSLPVMETCQDSTSECELTAIQKRVAGWEAHVRPLLDMEEANSCNVQLQVGGPIEEGMDALQLSLRSREQHLKQGDLGRSSSATGMPPSPPTRKRKQKRKANRRTFVVKKGTSQMPEDGGSAGPVDDDPGADGQREPGCVDRPLGFEGTTLQRPAAPDVAGPSAPGHSRASLPAQQCGTTHKSRVKKSQAKKTAHTEEPALQPAAPVCEQPTAERLGRGSKSRGKEAASPGASKRTAEDPLEEPAAQPSALAAKPDAGTLETATKQPKAAKSRVKKAQGKQTANTRDETAPEPAAPLSLPPRGEHRGHTPLTEPALDAGATSSKKCSMARKNGSFLLLAIAAVTLHFIALPLWSPFSNRQRHGPTGQAIWASVAHRCYKMHILQAAIIEQVSLNKSLGI</sequence>
<feature type="compositionally biased region" description="Basic residues" evidence="1">
    <location>
        <begin position="358"/>
        <end position="368"/>
    </location>
</feature>
<dbReference type="AlphaFoldDB" id="A0A9J6GCB5"/>
<evidence type="ECO:0000313" key="4">
    <source>
        <dbReference type="EMBL" id="KAH9372096.1"/>
    </source>
</evidence>
<keyword evidence="2" id="KW-1133">Transmembrane helix</keyword>
<feature type="compositionally biased region" description="Low complexity" evidence="1">
    <location>
        <begin position="381"/>
        <end position="391"/>
    </location>
</feature>
<feature type="transmembrane region" description="Helical" evidence="2">
    <location>
        <begin position="423"/>
        <end position="443"/>
    </location>
</feature>
<keyword evidence="2" id="KW-0812">Transmembrane</keyword>
<dbReference type="EMBL" id="JABSTR010000005">
    <property type="protein sequence ID" value="KAH9372096.1"/>
    <property type="molecule type" value="Genomic_DNA"/>
</dbReference>
<name>A0A9J6GCB5_HAELO</name>
<gene>
    <name evidence="4" type="ORF">HPB48_018355</name>
</gene>
<feature type="signal peptide" evidence="3">
    <location>
        <begin position="1"/>
        <end position="21"/>
    </location>
</feature>
<feature type="region of interest" description="Disordered" evidence="1">
    <location>
        <begin position="161"/>
        <end position="409"/>
    </location>
</feature>
<keyword evidence="2" id="KW-0472">Membrane</keyword>
<evidence type="ECO:0000256" key="3">
    <source>
        <dbReference type="SAM" id="SignalP"/>
    </source>
</evidence>
<proteinExistence type="predicted"/>
<organism evidence="4 5">
    <name type="scientific">Haemaphysalis longicornis</name>
    <name type="common">Bush tick</name>
    <dbReference type="NCBI Taxonomy" id="44386"/>
    <lineage>
        <taxon>Eukaryota</taxon>
        <taxon>Metazoa</taxon>
        <taxon>Ecdysozoa</taxon>
        <taxon>Arthropoda</taxon>
        <taxon>Chelicerata</taxon>
        <taxon>Arachnida</taxon>
        <taxon>Acari</taxon>
        <taxon>Parasitiformes</taxon>
        <taxon>Ixodida</taxon>
        <taxon>Ixodoidea</taxon>
        <taxon>Ixodidae</taxon>
        <taxon>Haemaphysalinae</taxon>
        <taxon>Haemaphysalis</taxon>
    </lineage>
</organism>
<keyword evidence="5" id="KW-1185">Reference proteome</keyword>
<comment type="caution">
    <text evidence="4">The sequence shown here is derived from an EMBL/GenBank/DDBJ whole genome shotgun (WGS) entry which is preliminary data.</text>
</comment>
<evidence type="ECO:0000256" key="2">
    <source>
        <dbReference type="SAM" id="Phobius"/>
    </source>
</evidence>